<dbReference type="EMBL" id="LGSR01000019">
    <property type="protein sequence ID" value="KOS19994.1"/>
    <property type="molecule type" value="Genomic_DNA"/>
</dbReference>
<accession>A0A0M8N3Q4</accession>
<gene>
    <name evidence="1" type="ORF">ESCO_005592</name>
</gene>
<dbReference type="OrthoDB" id="5350472at2759"/>
<dbReference type="AlphaFoldDB" id="A0A0M8N3Q4"/>
<reference evidence="1 2" key="1">
    <citation type="submission" date="2015-07" db="EMBL/GenBank/DDBJ databases">
        <title>The genome of the fungus Escovopsis weberi, a specialized disease agent of ant agriculture.</title>
        <authorList>
            <person name="de Man T.J."/>
            <person name="Stajich J.E."/>
            <person name="Kubicek C.P."/>
            <person name="Chenthamara K."/>
            <person name="Atanasova L."/>
            <person name="Druzhinina I.S."/>
            <person name="Birnbaum S."/>
            <person name="Barribeau S.M."/>
            <person name="Teiling C."/>
            <person name="Suen G."/>
            <person name="Currie C."/>
            <person name="Gerardo N.M."/>
        </authorList>
    </citation>
    <scope>NUCLEOTIDE SEQUENCE [LARGE SCALE GENOMIC DNA]</scope>
</reference>
<evidence type="ECO:0000313" key="2">
    <source>
        <dbReference type="Proteomes" id="UP000053831"/>
    </source>
</evidence>
<evidence type="ECO:0000313" key="1">
    <source>
        <dbReference type="EMBL" id="KOS19994.1"/>
    </source>
</evidence>
<sequence length="133" mass="14692">MAVLNQASFASVPKGQSKGSELHASEYDQWTTNQADLDKDFYWAADGQGALTAASYGLTNAAQIVPQMIKRPSYGSDAYIFTYAGKCYLWNMISDQVFEYTQPTTYEQVVAEMKKPHGTGVTKMKLAEQKPSS</sequence>
<dbReference type="Proteomes" id="UP000053831">
    <property type="component" value="Unassembled WGS sequence"/>
</dbReference>
<proteinExistence type="predicted"/>
<name>A0A0M8N3Q4_ESCWE</name>
<protein>
    <submittedName>
        <fullName evidence="1">Uncharacterized protein</fullName>
    </submittedName>
</protein>
<organism evidence="1 2">
    <name type="scientific">Escovopsis weberi</name>
    <dbReference type="NCBI Taxonomy" id="150374"/>
    <lineage>
        <taxon>Eukaryota</taxon>
        <taxon>Fungi</taxon>
        <taxon>Dikarya</taxon>
        <taxon>Ascomycota</taxon>
        <taxon>Pezizomycotina</taxon>
        <taxon>Sordariomycetes</taxon>
        <taxon>Hypocreomycetidae</taxon>
        <taxon>Hypocreales</taxon>
        <taxon>Hypocreaceae</taxon>
        <taxon>Escovopsis</taxon>
    </lineage>
</organism>
<comment type="caution">
    <text evidence="1">The sequence shown here is derived from an EMBL/GenBank/DDBJ whole genome shotgun (WGS) entry which is preliminary data.</text>
</comment>
<keyword evidence="2" id="KW-1185">Reference proteome</keyword>